<gene>
    <name evidence="1" type="ordered locus">Srot_0740</name>
</gene>
<protein>
    <submittedName>
        <fullName evidence="1">Uncharacterized protein</fullName>
    </submittedName>
</protein>
<accession>D6ZDF6</accession>
<dbReference type="EMBL" id="CP001958">
    <property type="protein sequence ID" value="ADG97220.1"/>
    <property type="molecule type" value="Genomic_DNA"/>
</dbReference>
<evidence type="ECO:0000313" key="1">
    <source>
        <dbReference type="EMBL" id="ADG97220.1"/>
    </source>
</evidence>
<sequence length="125" mass="13494">MSGGRGGQQMVVFGAAAQAQAAEQALQASSGRSQIFCVPQWRARAVAKIRAGGTRPQRNIGYPYFCLGSLPGPDITTREIELMNMPRQLTSPGVLRRGAACDEKSRPHLAWSARSGGKHRAWEAM</sequence>
<dbReference type="RefSeq" id="WP_013137676.1">
    <property type="nucleotide sequence ID" value="NC_014168.1"/>
</dbReference>
<proteinExistence type="predicted"/>
<name>D6ZDF6_SEGRD</name>
<dbReference type="HOGENOM" id="CLU_1991136_0_0_11"/>
<organism evidence="1 2">
    <name type="scientific">Segniliparus rotundus (strain ATCC BAA-972 / CDC 1076 / CIP 108378 / DSM 44985 / JCM 13578)</name>
    <dbReference type="NCBI Taxonomy" id="640132"/>
    <lineage>
        <taxon>Bacteria</taxon>
        <taxon>Bacillati</taxon>
        <taxon>Actinomycetota</taxon>
        <taxon>Actinomycetes</taxon>
        <taxon>Mycobacteriales</taxon>
        <taxon>Segniliparaceae</taxon>
        <taxon>Segniliparus</taxon>
    </lineage>
</organism>
<dbReference type="Proteomes" id="UP000002247">
    <property type="component" value="Chromosome"/>
</dbReference>
<dbReference type="KEGG" id="srt:Srot_0740"/>
<evidence type="ECO:0000313" key="2">
    <source>
        <dbReference type="Proteomes" id="UP000002247"/>
    </source>
</evidence>
<reference evidence="1 2" key="1">
    <citation type="journal article" date="2010" name="Stand. Genomic Sci.">
        <title>Complete genome sequence of Segniliparus rotundus type strain (CDC 1076).</title>
        <authorList>
            <person name="Sikorski J."/>
            <person name="Lapidus A."/>
            <person name="Copeland A."/>
            <person name="Misra M."/>
            <person name="Glavina Del Rio T."/>
            <person name="Nolan M."/>
            <person name="Lucas S."/>
            <person name="Chen F."/>
            <person name="Tice H."/>
            <person name="Cheng J.F."/>
            <person name="Jando M."/>
            <person name="Schneider S."/>
            <person name="Bruce D."/>
            <person name="Goodwin L."/>
            <person name="Pitluck S."/>
            <person name="Liolios K."/>
            <person name="Mikhailova N."/>
            <person name="Pati A."/>
            <person name="Ivanova N."/>
            <person name="Mavromatis K."/>
            <person name="Chen A."/>
            <person name="Palaniappan K."/>
            <person name="Chertkov O."/>
            <person name="Land M."/>
            <person name="Hauser L."/>
            <person name="Chang Y.J."/>
            <person name="Jeffries C.D."/>
            <person name="Brettin T."/>
            <person name="Detter J.C."/>
            <person name="Han C."/>
            <person name="Rohde M."/>
            <person name="Goker M."/>
            <person name="Bristow J."/>
            <person name="Eisen J.A."/>
            <person name="Markowitz V."/>
            <person name="Hugenholtz P."/>
            <person name="Kyrpides N.C."/>
            <person name="Klenk H.P."/>
        </authorList>
    </citation>
    <scope>NUCLEOTIDE SEQUENCE [LARGE SCALE GENOMIC DNA]</scope>
    <source>
        <strain evidence="2">ATCC BAA-972 / CDC 1076 / CIP 108378 / DSM 44985 / JCM 13578</strain>
    </source>
</reference>
<keyword evidence="2" id="KW-1185">Reference proteome</keyword>
<dbReference type="AlphaFoldDB" id="D6ZDF6"/>